<sequence length="891" mass="98435">MSEIITESELNELMHYGTPRKSGRYPWGSGDNPNQHHVDFLSEVDSLRKQGLSETLIAEGLGMNTSQLRARKSIAKNALREADRTYIAKLRESGMSTTAIAEQMGRNESSIRALEDETAKARQNVVMSVAEMLKNKVGPEQYLDIGVGTEKHIGVNGLGVSEDQLKKAVAVLEEQGYKKQYIKVPQLGTGKETTVKVLTLADTPYTEVSNNRDRIKLIQEYSTDGGRSFLGLLPPLNVDAKRVHVRFDEEGGTLKDGVIEVRPGVKDLSLGSSRYAQVRIAVNGTHYLKGMAMYSNDLPDGVDLVFNTNKSKEVGKLGAMKPMKDDPDNPFGSIVRQITTKDAKGNDVVTSAMNIVNEEGTWRKWSKSLSSQVLSKQSPKLAKELLDEKYTAKKDEFDEIMSLTNPVVRKKLLDSFAADADSSAVHLKAASLPRQGTHVILPINSIKENEIYAPNYNNGERVVLIRYPHGGKFEIPELVVNNRQPEARSLLGRATDAVGINAKVAERLSGADFDGDTVLVIPNDRKAIKNQAPLEKLKNFDPKVTYKGYEGMKVMSDTQKQMGDISNLITDMTIIGAPNDHLARAVAHSMTVIDAEKHKLNYKQSYIDNGIGELKKKYQGGVRAGASTLVSMASSQERVGERNPRKAKFGGPIDKDTGELVFEYTGRTYVDKNGKVTPSTFKSTKMAETKDARKLISDYDTVMENVYADHANRLKALANQARKEYVVTPGIKRNPSAAKVYANEVNSLDAKLNLALRNAPLERQAQLVANSIVKMKRDANPDMDKEERKKLNDQALSEARRRVGAKKELINITPKEWEAIQADAISNKKLEDILRNADVDQVKQYASPREVRGLSPATLARAKRMMNADYTQAEIAAHLGISTSTLHDALA</sequence>
<dbReference type="GO" id="GO:0003677">
    <property type="term" value="F:DNA binding"/>
    <property type="evidence" value="ECO:0007669"/>
    <property type="project" value="UniProtKB-KW"/>
</dbReference>
<name>A0A0U4JQI7_9CAUD</name>
<gene>
    <name evidence="2" type="primary">98</name>
    <name evidence="2" type="ORF">CIRCUM_98</name>
</gene>
<dbReference type="GeneID" id="40079050"/>
<reference evidence="2 3" key="1">
    <citation type="submission" date="2015-11" db="EMBL/GenBank/DDBJ databases">
        <authorList>
            <person name="Aziz R.M."/>
            <person name="Carl E.L."/>
            <person name="Farooq M.A."/>
            <person name="Gal B."/>
            <person name="Garcia Martinez K."/>
            <person name="Mathew K.J."/>
            <person name="Obando D.J."/>
            <person name="Robinson K.M."/>
            <person name="Robinson M.D."/>
            <person name="Sanders L.M."/>
            <person name="Silva M.P."/>
            <person name="Tasnim L."/>
            <person name="Vo M."/>
            <person name="Vo Q.D."/>
            <person name="Simon S.E."/>
            <person name="Hughes L.E."/>
            <person name="Benjamin R.C."/>
            <person name="Bradley K.W."/>
            <person name="Asai D.J."/>
            <person name="Bowman C.A."/>
            <person name="Russell D.A."/>
            <person name="Pope W.H."/>
            <person name="Jacobs-Sera D."/>
            <person name="Hendrix R.W."/>
            <person name="Hatfull G.F."/>
        </authorList>
    </citation>
    <scope>NUCLEOTIDE SEQUENCE [LARGE SCALE GENOMIC DNA]</scope>
</reference>
<keyword evidence="3" id="KW-1185">Reference proteome</keyword>
<dbReference type="KEGG" id="vg:40079050"/>
<evidence type="ECO:0000313" key="2">
    <source>
        <dbReference type="EMBL" id="ALY08779.1"/>
    </source>
</evidence>
<keyword evidence="2" id="KW-0238">DNA-binding</keyword>
<evidence type="ECO:0000256" key="1">
    <source>
        <dbReference type="SAM" id="MobiDB-lite"/>
    </source>
</evidence>
<accession>A0A0U4JQI7</accession>
<dbReference type="Proteomes" id="UP000222527">
    <property type="component" value="Segment"/>
</dbReference>
<evidence type="ECO:0000313" key="3">
    <source>
        <dbReference type="Proteomes" id="UP000222527"/>
    </source>
</evidence>
<proteinExistence type="predicted"/>
<dbReference type="OrthoDB" id="812at10239"/>
<organism evidence="2 3">
    <name type="scientific">Arthrobacter phage Circum</name>
    <dbReference type="NCBI Taxonomy" id="1772295"/>
    <lineage>
        <taxon>Viruses</taxon>
        <taxon>Duplodnaviria</taxon>
        <taxon>Heunggongvirae</taxon>
        <taxon>Uroviricota</taxon>
        <taxon>Caudoviricetes</taxon>
        <taxon>Mudcatvirus</taxon>
        <taxon>Mudcatvirus circum</taxon>
    </lineage>
</organism>
<dbReference type="RefSeq" id="YP_009603187.1">
    <property type="nucleotide sequence ID" value="NC_041948.1"/>
</dbReference>
<protein>
    <submittedName>
        <fullName evidence="2">Helix-turn-helix DNA-binding domain protein</fullName>
    </submittedName>
</protein>
<dbReference type="EMBL" id="KU160642">
    <property type="protein sequence ID" value="ALY08779.1"/>
    <property type="molecule type" value="Genomic_DNA"/>
</dbReference>
<feature type="region of interest" description="Disordered" evidence="1">
    <location>
        <begin position="633"/>
        <end position="652"/>
    </location>
</feature>